<keyword evidence="3" id="KW-1185">Reference proteome</keyword>
<dbReference type="STRING" id="391165.GbCGDNIH1_2344"/>
<sequence>MDQKLIAWARAVKAKAPRNAPPPLWLFTDHRRVPDPRPDIARLPRGLCGVVFRHDALPDTVRATLLRQVIRLCRARRLILSVSGCIPGGLPMWTQPHRRGGRLLANRADKASTCLPAGLPAGLQGRPIITASAHTIPEIRRAHRLGAGLIFFSPFLPTESHPGTAALGAGHWNRLVRMAGRSLHNPPYIAALGGIEGRHTALLRMSGILNVGAIGALHARH</sequence>
<accession>Q0BPL0</accession>
<dbReference type="GO" id="GO:0009228">
    <property type="term" value="P:thiamine biosynthetic process"/>
    <property type="evidence" value="ECO:0007669"/>
    <property type="project" value="UniProtKB-KW"/>
</dbReference>
<name>Q0BPL0_GRABC</name>
<dbReference type="InterPro" id="IPR013785">
    <property type="entry name" value="Aldolase_TIM"/>
</dbReference>
<dbReference type="EMBL" id="CP000394">
    <property type="protein sequence ID" value="ABI63242.1"/>
    <property type="molecule type" value="Genomic_DNA"/>
</dbReference>
<dbReference type="eggNOG" id="COG0352">
    <property type="taxonomic scope" value="Bacteria"/>
</dbReference>
<evidence type="ECO:0000313" key="2">
    <source>
        <dbReference type="EMBL" id="ABI63242.1"/>
    </source>
</evidence>
<evidence type="ECO:0000259" key="1">
    <source>
        <dbReference type="Pfam" id="PF02581"/>
    </source>
</evidence>
<dbReference type="HOGENOM" id="CLU_018272_2_1_5"/>
<reference evidence="2 3" key="1">
    <citation type="journal article" date="2007" name="J. Bacteriol.">
        <title>Genome sequence analysis of the emerging human pathogenic acetic acid bacterium Granulibacter bethesdensis.</title>
        <authorList>
            <person name="Greenberg D.E."/>
            <person name="Porcella S.F."/>
            <person name="Zelazny A.M."/>
            <person name="Virtaneva K."/>
            <person name="Sturdevant D.E."/>
            <person name="Kupko J.J.III."/>
            <person name="Barbian K.D."/>
            <person name="Babar A."/>
            <person name="Dorward D.W."/>
            <person name="Holland S.M."/>
        </authorList>
    </citation>
    <scope>NUCLEOTIDE SEQUENCE [LARGE SCALE GENOMIC DNA]</scope>
    <source>
        <strain evidence="3">ATCC BAA-1260 / CGDNIH1</strain>
    </source>
</reference>
<protein>
    <recommendedName>
        <fullName evidence="1">Thiamine phosphate synthase/TenI domain-containing protein</fullName>
    </recommendedName>
</protein>
<organism evidence="2 3">
    <name type="scientific">Granulibacter bethesdensis (strain ATCC BAA-1260 / CGDNIH1)</name>
    <dbReference type="NCBI Taxonomy" id="391165"/>
    <lineage>
        <taxon>Bacteria</taxon>
        <taxon>Pseudomonadati</taxon>
        <taxon>Pseudomonadota</taxon>
        <taxon>Alphaproteobacteria</taxon>
        <taxon>Acetobacterales</taxon>
        <taxon>Acetobacteraceae</taxon>
        <taxon>Granulibacter</taxon>
    </lineage>
</organism>
<dbReference type="RefSeq" id="WP_011633044.1">
    <property type="nucleotide sequence ID" value="NC_008343.2"/>
</dbReference>
<dbReference type="KEGG" id="gbe:GbCGDNIH1_2344"/>
<dbReference type="InterPro" id="IPR036206">
    <property type="entry name" value="ThiamineP_synth_sf"/>
</dbReference>
<dbReference type="Pfam" id="PF02581">
    <property type="entry name" value="TMP-TENI"/>
    <property type="match status" value="1"/>
</dbReference>
<dbReference type="InterPro" id="IPR022998">
    <property type="entry name" value="ThiamineP_synth_TenI"/>
</dbReference>
<evidence type="ECO:0000313" key="3">
    <source>
        <dbReference type="Proteomes" id="UP000001963"/>
    </source>
</evidence>
<dbReference type="OrthoDB" id="8446047at2"/>
<dbReference type="AlphaFoldDB" id="Q0BPL0"/>
<gene>
    <name evidence="2" type="ordered locus">GbCGDNIH1_2344</name>
</gene>
<dbReference type="Gene3D" id="3.20.20.70">
    <property type="entry name" value="Aldolase class I"/>
    <property type="match status" value="1"/>
</dbReference>
<proteinExistence type="predicted"/>
<feature type="domain" description="Thiamine phosphate synthase/TenI" evidence="1">
    <location>
        <begin position="126"/>
        <end position="216"/>
    </location>
</feature>
<dbReference type="SUPFAM" id="SSF51391">
    <property type="entry name" value="Thiamin phosphate synthase"/>
    <property type="match status" value="1"/>
</dbReference>
<dbReference type="Proteomes" id="UP000001963">
    <property type="component" value="Chromosome"/>
</dbReference>